<keyword evidence="9 14" id="KW-0133">Cell shape</keyword>
<keyword evidence="7 14" id="KW-0547">Nucleotide-binding</keyword>
<dbReference type="InterPro" id="IPR050061">
    <property type="entry name" value="MurCDEF_pg_biosynth"/>
</dbReference>
<comment type="function">
    <text evidence="14">Cell wall formation.</text>
</comment>
<protein>
    <recommendedName>
        <fullName evidence="3 14">UDP-N-acetylmuramate--L-alanine ligase</fullName>
        <ecNumber evidence="3 14">6.3.2.8</ecNumber>
    </recommendedName>
    <alternativeName>
        <fullName evidence="14">UDP-N-acetylmuramoyl-L-alanine synthetase</fullName>
    </alternativeName>
</protein>
<dbReference type="UniPathway" id="UPA00219"/>
<feature type="domain" description="Mur ligase N-terminal catalytic" evidence="15">
    <location>
        <begin position="18"/>
        <end position="114"/>
    </location>
</feature>
<keyword evidence="6 14" id="KW-0132">Cell division</keyword>
<dbReference type="Gene3D" id="3.40.1190.10">
    <property type="entry name" value="Mur-like, catalytic domain"/>
    <property type="match status" value="1"/>
</dbReference>
<dbReference type="GO" id="GO:0005737">
    <property type="term" value="C:cytoplasm"/>
    <property type="evidence" value="ECO:0007669"/>
    <property type="project" value="UniProtKB-SubCell"/>
</dbReference>
<dbReference type="GO" id="GO:0071555">
    <property type="term" value="P:cell wall organization"/>
    <property type="evidence" value="ECO:0007669"/>
    <property type="project" value="UniProtKB-KW"/>
</dbReference>
<dbReference type="HAMAP" id="MF_00046">
    <property type="entry name" value="MurC"/>
    <property type="match status" value="1"/>
</dbReference>
<comment type="caution">
    <text evidence="18">The sequence shown here is derived from an EMBL/GenBank/DDBJ whole genome shotgun (WGS) entry which is preliminary data.</text>
</comment>
<evidence type="ECO:0000259" key="15">
    <source>
        <dbReference type="Pfam" id="PF01225"/>
    </source>
</evidence>
<name>A0A852TXE7_9ACTN</name>
<dbReference type="InterPro" id="IPR000713">
    <property type="entry name" value="Mur_ligase_N"/>
</dbReference>
<feature type="binding site" evidence="14">
    <location>
        <begin position="122"/>
        <end position="128"/>
    </location>
    <ligand>
        <name>ATP</name>
        <dbReference type="ChEBI" id="CHEBI:30616"/>
    </ligand>
</feature>
<dbReference type="Pfam" id="PF08245">
    <property type="entry name" value="Mur_ligase_M"/>
    <property type="match status" value="1"/>
</dbReference>
<evidence type="ECO:0000256" key="3">
    <source>
        <dbReference type="ARBA" id="ARBA00012211"/>
    </source>
</evidence>
<dbReference type="PANTHER" id="PTHR43445">
    <property type="entry name" value="UDP-N-ACETYLMURAMATE--L-ALANINE LIGASE-RELATED"/>
    <property type="match status" value="1"/>
</dbReference>
<dbReference type="PANTHER" id="PTHR43445:SF3">
    <property type="entry name" value="UDP-N-ACETYLMURAMATE--L-ALANINE LIGASE"/>
    <property type="match status" value="1"/>
</dbReference>
<dbReference type="InterPro" id="IPR036565">
    <property type="entry name" value="Mur-like_cat_sf"/>
</dbReference>
<dbReference type="InterPro" id="IPR005758">
    <property type="entry name" value="UDP-N-AcMur_Ala_ligase_MurC"/>
</dbReference>
<dbReference type="GO" id="GO:0008763">
    <property type="term" value="F:UDP-N-acetylmuramate-L-alanine ligase activity"/>
    <property type="evidence" value="ECO:0007669"/>
    <property type="project" value="UniProtKB-UniRule"/>
</dbReference>
<evidence type="ECO:0000256" key="12">
    <source>
        <dbReference type="ARBA" id="ARBA00023316"/>
    </source>
</evidence>
<dbReference type="InterPro" id="IPR004101">
    <property type="entry name" value="Mur_ligase_C"/>
</dbReference>
<comment type="subcellular location">
    <subcellularLocation>
        <location evidence="1 14">Cytoplasm</location>
    </subcellularLocation>
</comment>
<dbReference type="SUPFAM" id="SSF53244">
    <property type="entry name" value="MurD-like peptide ligases, peptide-binding domain"/>
    <property type="match status" value="1"/>
</dbReference>
<accession>A0A852TXE7</accession>
<dbReference type="RefSeq" id="WP_179644375.1">
    <property type="nucleotide sequence ID" value="NZ_BAAAYY010000036.1"/>
</dbReference>
<evidence type="ECO:0000259" key="16">
    <source>
        <dbReference type="Pfam" id="PF02875"/>
    </source>
</evidence>
<evidence type="ECO:0000256" key="14">
    <source>
        <dbReference type="HAMAP-Rule" id="MF_00046"/>
    </source>
</evidence>
<keyword evidence="12 14" id="KW-0961">Cell wall biogenesis/degradation</keyword>
<dbReference type="Proteomes" id="UP000589036">
    <property type="component" value="Unassembled WGS sequence"/>
</dbReference>
<dbReference type="GO" id="GO:0005524">
    <property type="term" value="F:ATP binding"/>
    <property type="evidence" value="ECO:0007669"/>
    <property type="project" value="UniProtKB-UniRule"/>
</dbReference>
<dbReference type="Gene3D" id="3.90.190.20">
    <property type="entry name" value="Mur ligase, C-terminal domain"/>
    <property type="match status" value="1"/>
</dbReference>
<evidence type="ECO:0000256" key="9">
    <source>
        <dbReference type="ARBA" id="ARBA00022960"/>
    </source>
</evidence>
<evidence type="ECO:0000256" key="4">
    <source>
        <dbReference type="ARBA" id="ARBA00022490"/>
    </source>
</evidence>
<evidence type="ECO:0000256" key="11">
    <source>
        <dbReference type="ARBA" id="ARBA00023306"/>
    </source>
</evidence>
<reference evidence="18 19" key="1">
    <citation type="submission" date="2020-07" db="EMBL/GenBank/DDBJ databases">
        <title>Sequencing the genomes of 1000 actinobacteria strains.</title>
        <authorList>
            <person name="Klenk H.-P."/>
        </authorList>
    </citation>
    <scope>NUCLEOTIDE SEQUENCE [LARGE SCALE GENOMIC DNA]</scope>
    <source>
        <strain evidence="18 19">CXB654</strain>
    </source>
</reference>
<dbReference type="GO" id="GO:0051301">
    <property type="term" value="P:cell division"/>
    <property type="evidence" value="ECO:0007669"/>
    <property type="project" value="UniProtKB-KW"/>
</dbReference>
<organism evidence="18 19">
    <name type="scientific">Spinactinospora alkalitolerans</name>
    <dbReference type="NCBI Taxonomy" id="687207"/>
    <lineage>
        <taxon>Bacteria</taxon>
        <taxon>Bacillati</taxon>
        <taxon>Actinomycetota</taxon>
        <taxon>Actinomycetes</taxon>
        <taxon>Streptosporangiales</taxon>
        <taxon>Nocardiopsidaceae</taxon>
        <taxon>Spinactinospora</taxon>
    </lineage>
</organism>
<dbReference type="EC" id="6.3.2.8" evidence="3 14"/>
<evidence type="ECO:0000256" key="7">
    <source>
        <dbReference type="ARBA" id="ARBA00022741"/>
    </source>
</evidence>
<gene>
    <name evidence="14" type="primary">murC</name>
    <name evidence="18" type="ORF">HDA32_003738</name>
</gene>
<evidence type="ECO:0000313" key="19">
    <source>
        <dbReference type="Proteomes" id="UP000589036"/>
    </source>
</evidence>
<dbReference type="NCBIfam" id="TIGR01082">
    <property type="entry name" value="murC"/>
    <property type="match status" value="1"/>
</dbReference>
<comment type="similarity">
    <text evidence="14">Belongs to the MurCDEF family.</text>
</comment>
<dbReference type="GO" id="GO:0008360">
    <property type="term" value="P:regulation of cell shape"/>
    <property type="evidence" value="ECO:0007669"/>
    <property type="project" value="UniProtKB-KW"/>
</dbReference>
<dbReference type="InterPro" id="IPR036615">
    <property type="entry name" value="Mur_ligase_C_dom_sf"/>
</dbReference>
<comment type="pathway">
    <text evidence="2 14">Cell wall biogenesis; peptidoglycan biosynthesis.</text>
</comment>
<evidence type="ECO:0000256" key="13">
    <source>
        <dbReference type="ARBA" id="ARBA00047833"/>
    </source>
</evidence>
<evidence type="ECO:0000256" key="10">
    <source>
        <dbReference type="ARBA" id="ARBA00022984"/>
    </source>
</evidence>
<comment type="catalytic activity">
    <reaction evidence="13 14">
        <text>UDP-N-acetyl-alpha-D-muramate + L-alanine + ATP = UDP-N-acetyl-alpha-D-muramoyl-L-alanine + ADP + phosphate + H(+)</text>
        <dbReference type="Rhea" id="RHEA:23372"/>
        <dbReference type="ChEBI" id="CHEBI:15378"/>
        <dbReference type="ChEBI" id="CHEBI:30616"/>
        <dbReference type="ChEBI" id="CHEBI:43474"/>
        <dbReference type="ChEBI" id="CHEBI:57972"/>
        <dbReference type="ChEBI" id="CHEBI:70757"/>
        <dbReference type="ChEBI" id="CHEBI:83898"/>
        <dbReference type="ChEBI" id="CHEBI:456216"/>
        <dbReference type="EC" id="6.3.2.8"/>
    </reaction>
</comment>
<keyword evidence="11 14" id="KW-0131">Cell cycle</keyword>
<dbReference type="SUPFAM" id="SSF51984">
    <property type="entry name" value="MurCD N-terminal domain"/>
    <property type="match status" value="1"/>
</dbReference>
<proteinExistence type="inferred from homology"/>
<sequence>MSLVQPTDPVEVGRLGRVHFVGMGGVGMSGIARVLLQRGVEVSGSDAKDGPLLRQLAELGAVTHVGHAAGNVGDADTLVVSSAVREDNPELAEARERGLRILPRAAALGALLLDRRGVAVAGTHGKTTTTSMLTVVLQHLGVEPGYVIGGSLVTTGLGADAGAGDVIVVEADESDGSFLMLRPRIAVVTNVEADHLDNYGGLEEIHANFAAFVDRVAETLVVGIDDPGARKVAEVARERGRRVRTYGEAPEAEYRVSDVRADGFTTSFTLTAPGSEPVRCAIAVPGRHNVLNAAAAVAAADELGHDPEVAADGLARFTGAARRFEFKGEAGGVRVYDSYAHHPTEIAADLTAARAALESEAGRRETGGARGRVVALFQPHLYSRTRIFATEFAEALTLADEAVVLAIYAAREDPEPGVTAELITGRVGHERVHHRPDKAGAVVQVADLARPGDIVLTMGAGDVTELGPEIVEALGGSGGPRPGDPA</sequence>
<keyword evidence="19" id="KW-1185">Reference proteome</keyword>
<evidence type="ECO:0000313" key="18">
    <source>
        <dbReference type="EMBL" id="NYE48618.1"/>
    </source>
</evidence>
<feature type="domain" description="Mur ligase C-terminal" evidence="16">
    <location>
        <begin position="322"/>
        <end position="461"/>
    </location>
</feature>
<keyword evidence="8 14" id="KW-0067">ATP-binding</keyword>
<dbReference type="Pfam" id="PF01225">
    <property type="entry name" value="Mur_ligase"/>
    <property type="match status" value="1"/>
</dbReference>
<evidence type="ECO:0000259" key="17">
    <source>
        <dbReference type="Pfam" id="PF08245"/>
    </source>
</evidence>
<evidence type="ECO:0000256" key="2">
    <source>
        <dbReference type="ARBA" id="ARBA00004752"/>
    </source>
</evidence>
<dbReference type="Gene3D" id="3.40.50.720">
    <property type="entry name" value="NAD(P)-binding Rossmann-like Domain"/>
    <property type="match status" value="1"/>
</dbReference>
<keyword evidence="4 14" id="KW-0963">Cytoplasm</keyword>
<keyword evidence="10 14" id="KW-0573">Peptidoglycan synthesis</keyword>
<dbReference type="InterPro" id="IPR013221">
    <property type="entry name" value="Mur_ligase_cen"/>
</dbReference>
<evidence type="ECO:0000256" key="6">
    <source>
        <dbReference type="ARBA" id="ARBA00022618"/>
    </source>
</evidence>
<dbReference type="AlphaFoldDB" id="A0A852TXE7"/>
<evidence type="ECO:0000256" key="8">
    <source>
        <dbReference type="ARBA" id="ARBA00022840"/>
    </source>
</evidence>
<feature type="domain" description="Mur ligase central" evidence="17">
    <location>
        <begin position="120"/>
        <end position="300"/>
    </location>
</feature>
<dbReference type="GO" id="GO:0009252">
    <property type="term" value="P:peptidoglycan biosynthetic process"/>
    <property type="evidence" value="ECO:0007669"/>
    <property type="project" value="UniProtKB-UniRule"/>
</dbReference>
<evidence type="ECO:0000256" key="1">
    <source>
        <dbReference type="ARBA" id="ARBA00004496"/>
    </source>
</evidence>
<dbReference type="SUPFAM" id="SSF53623">
    <property type="entry name" value="MurD-like peptide ligases, catalytic domain"/>
    <property type="match status" value="1"/>
</dbReference>
<keyword evidence="5 14" id="KW-0436">Ligase</keyword>
<dbReference type="Pfam" id="PF02875">
    <property type="entry name" value="Mur_ligase_C"/>
    <property type="match status" value="1"/>
</dbReference>
<dbReference type="EMBL" id="JACCCC010000001">
    <property type="protein sequence ID" value="NYE48618.1"/>
    <property type="molecule type" value="Genomic_DNA"/>
</dbReference>
<evidence type="ECO:0000256" key="5">
    <source>
        <dbReference type="ARBA" id="ARBA00022598"/>
    </source>
</evidence>